<evidence type="ECO:0000313" key="3">
    <source>
        <dbReference type="Proteomes" id="UP001314229"/>
    </source>
</evidence>
<dbReference type="PROSITE" id="PS51257">
    <property type="entry name" value="PROKAR_LIPOPROTEIN"/>
    <property type="match status" value="1"/>
</dbReference>
<reference evidence="2 3" key="1">
    <citation type="submission" date="2024-01" db="EMBL/GenBank/DDBJ databases">
        <authorList>
            <person name="Alioto T."/>
            <person name="Alioto T."/>
            <person name="Gomez Garrido J."/>
        </authorList>
    </citation>
    <scope>NUCLEOTIDE SEQUENCE [LARGE SCALE GENOMIC DNA]</scope>
</reference>
<protein>
    <submittedName>
        <fullName evidence="2">Uncharacterized protein LOC122145016</fullName>
    </submittedName>
</protein>
<evidence type="ECO:0000313" key="2">
    <source>
        <dbReference type="EMBL" id="CAK6983223.1"/>
    </source>
</evidence>
<dbReference type="InterPro" id="IPR012337">
    <property type="entry name" value="RNaseH-like_sf"/>
</dbReference>
<dbReference type="AlphaFoldDB" id="A0AAV1QIB2"/>
<evidence type="ECO:0000256" key="1">
    <source>
        <dbReference type="SAM" id="MobiDB-lite"/>
    </source>
</evidence>
<name>A0AAV1QIB2_SCOSC</name>
<accession>A0AAV1QIB2</accession>
<proteinExistence type="predicted"/>
<gene>
    <name evidence="2" type="ORF">FSCOSCO3_A018565</name>
</gene>
<dbReference type="Proteomes" id="UP001314229">
    <property type="component" value="Unassembled WGS sequence"/>
</dbReference>
<feature type="region of interest" description="Disordered" evidence="1">
    <location>
        <begin position="214"/>
        <end position="247"/>
    </location>
</feature>
<organism evidence="2 3">
    <name type="scientific">Scomber scombrus</name>
    <name type="common">Atlantic mackerel</name>
    <name type="synonym">Scomber vernalis</name>
    <dbReference type="NCBI Taxonomy" id="13677"/>
    <lineage>
        <taxon>Eukaryota</taxon>
        <taxon>Metazoa</taxon>
        <taxon>Chordata</taxon>
        <taxon>Craniata</taxon>
        <taxon>Vertebrata</taxon>
        <taxon>Euteleostomi</taxon>
        <taxon>Actinopterygii</taxon>
        <taxon>Neopterygii</taxon>
        <taxon>Teleostei</taxon>
        <taxon>Neoteleostei</taxon>
        <taxon>Acanthomorphata</taxon>
        <taxon>Pelagiaria</taxon>
        <taxon>Scombriformes</taxon>
        <taxon>Scombridae</taxon>
        <taxon>Scomber</taxon>
    </lineage>
</organism>
<keyword evidence="3" id="KW-1185">Reference proteome</keyword>
<sequence>MRGFLGITGHFMELHNSTPSLQSVLLACERFTGSHTDGTALRLVEAVTDLDPQSLNSLLESQGHKGLCLSAREWGQLQELVEVLAPFLQATDLTQGEKVVTLSAALPCVLSLNSHLTRMLTATHHLVGLVKALQTSIQRRFQGIFVNVKMDSSHDPAVHLPFGDIVYMMSALLDPSFCLFWLEQDVEAPDEVKSEVKEMIIDLVLAEAQRVTVRHSSSGDDDQEESPPTKTPRLFSGYRKKHTKKSMDHGSSVKAELIRYIQVSSDEDGVDCFEIVRSISSCLFFIPDIRKLNITKDTLLLN</sequence>
<comment type="caution">
    <text evidence="2">The sequence shown here is derived from an EMBL/GenBank/DDBJ whole genome shotgun (WGS) entry which is preliminary data.</text>
</comment>
<dbReference type="SUPFAM" id="SSF53098">
    <property type="entry name" value="Ribonuclease H-like"/>
    <property type="match status" value="1"/>
</dbReference>
<dbReference type="EMBL" id="CAWUFR010001236">
    <property type="protein sequence ID" value="CAK6983223.1"/>
    <property type="molecule type" value="Genomic_DNA"/>
</dbReference>